<feature type="domain" description="Histidine kinase/HSP90-like ATPase" evidence="4">
    <location>
        <begin position="266"/>
        <end position="357"/>
    </location>
</feature>
<dbReference type="PANTHER" id="PTHR24421">
    <property type="entry name" value="NITRATE/NITRITE SENSOR PROTEIN NARX-RELATED"/>
    <property type="match status" value="1"/>
</dbReference>
<keyword evidence="3" id="KW-0902">Two-component regulatory system</keyword>
<evidence type="ECO:0000259" key="4">
    <source>
        <dbReference type="Pfam" id="PF02518"/>
    </source>
</evidence>
<dbReference type="Proteomes" id="UP000540506">
    <property type="component" value="Unassembled WGS sequence"/>
</dbReference>
<proteinExistence type="predicted"/>
<dbReference type="Gene3D" id="3.30.565.10">
    <property type="entry name" value="Histidine kinase-like ATPase, C-terminal domain"/>
    <property type="match status" value="1"/>
</dbReference>
<evidence type="ECO:0000313" key="7">
    <source>
        <dbReference type="Proteomes" id="UP000540506"/>
    </source>
</evidence>
<dbReference type="Pfam" id="PF07730">
    <property type="entry name" value="HisKA_3"/>
    <property type="match status" value="1"/>
</dbReference>
<keyword evidence="2 6" id="KW-0418">Kinase</keyword>
<dbReference type="GO" id="GO:0016020">
    <property type="term" value="C:membrane"/>
    <property type="evidence" value="ECO:0007669"/>
    <property type="project" value="InterPro"/>
</dbReference>
<name>A0A7W7R3R0_KITKI</name>
<dbReference type="SUPFAM" id="SSF55874">
    <property type="entry name" value="ATPase domain of HSP90 chaperone/DNA topoisomerase II/histidine kinase"/>
    <property type="match status" value="1"/>
</dbReference>
<feature type="domain" description="Signal transduction histidine kinase subgroup 3 dimerisation and phosphoacceptor" evidence="5">
    <location>
        <begin position="164"/>
        <end position="224"/>
    </location>
</feature>
<dbReference type="InterPro" id="IPR011712">
    <property type="entry name" value="Sig_transdc_His_kin_sub3_dim/P"/>
</dbReference>
<evidence type="ECO:0000256" key="2">
    <source>
        <dbReference type="ARBA" id="ARBA00022777"/>
    </source>
</evidence>
<reference evidence="6 7" key="1">
    <citation type="submission" date="2020-08" db="EMBL/GenBank/DDBJ databases">
        <title>Sequencing the genomes of 1000 actinobacteria strains.</title>
        <authorList>
            <person name="Klenk H.-P."/>
        </authorList>
    </citation>
    <scope>NUCLEOTIDE SEQUENCE [LARGE SCALE GENOMIC DNA]</scope>
    <source>
        <strain evidence="6 7">DSM 41654</strain>
    </source>
</reference>
<keyword evidence="7" id="KW-1185">Reference proteome</keyword>
<evidence type="ECO:0000313" key="6">
    <source>
        <dbReference type="EMBL" id="MBB4924619.1"/>
    </source>
</evidence>
<dbReference type="GO" id="GO:0000155">
    <property type="term" value="F:phosphorelay sensor kinase activity"/>
    <property type="evidence" value="ECO:0007669"/>
    <property type="project" value="InterPro"/>
</dbReference>
<keyword evidence="1" id="KW-0808">Transferase</keyword>
<dbReference type="CDD" id="cd16917">
    <property type="entry name" value="HATPase_UhpB-NarQ-NarX-like"/>
    <property type="match status" value="1"/>
</dbReference>
<comment type="caution">
    <text evidence="6">The sequence shown here is derived from an EMBL/GenBank/DDBJ whole genome shotgun (WGS) entry which is preliminary data.</text>
</comment>
<dbReference type="GO" id="GO:0046983">
    <property type="term" value="F:protein dimerization activity"/>
    <property type="evidence" value="ECO:0007669"/>
    <property type="project" value="InterPro"/>
</dbReference>
<protein>
    <submittedName>
        <fullName evidence="6">Signal transduction histidine kinase</fullName>
    </submittedName>
</protein>
<evidence type="ECO:0000256" key="3">
    <source>
        <dbReference type="ARBA" id="ARBA00023012"/>
    </source>
</evidence>
<dbReference type="InterPro" id="IPR050482">
    <property type="entry name" value="Sensor_HK_TwoCompSys"/>
</dbReference>
<dbReference type="AlphaFoldDB" id="A0A7W7R3R0"/>
<dbReference type="EMBL" id="JACHJV010000001">
    <property type="protein sequence ID" value="MBB4924619.1"/>
    <property type="molecule type" value="Genomic_DNA"/>
</dbReference>
<evidence type="ECO:0000256" key="1">
    <source>
        <dbReference type="ARBA" id="ARBA00022679"/>
    </source>
</evidence>
<accession>A0A7W7R3R0</accession>
<organism evidence="6 7">
    <name type="scientific">Kitasatospora kifunensis</name>
    <name type="common">Streptomyces kifunensis</name>
    <dbReference type="NCBI Taxonomy" id="58351"/>
    <lineage>
        <taxon>Bacteria</taxon>
        <taxon>Bacillati</taxon>
        <taxon>Actinomycetota</taxon>
        <taxon>Actinomycetes</taxon>
        <taxon>Kitasatosporales</taxon>
        <taxon>Streptomycetaceae</taxon>
        <taxon>Kitasatospora</taxon>
    </lineage>
</organism>
<dbReference type="Pfam" id="PF02518">
    <property type="entry name" value="HATPase_c"/>
    <property type="match status" value="1"/>
</dbReference>
<evidence type="ECO:0000259" key="5">
    <source>
        <dbReference type="Pfam" id="PF07730"/>
    </source>
</evidence>
<sequence length="365" mass="39350">MAAEGDAASDVAERIAASEDEILARYRECLQQKHNPLAGNPEAWAGCRIQAQQIVAACVESLLDPAANPSVPVVSSMADLAGARIQQGMRVSNSAEAGTVLFQVVMDVLVREISGHPDALRLLAQAIHSLQQGIGLRLQIGAAEYDSFILNTVTEVNRDGYLSLARDIHDQLGNSLSLALRQMDLYEMALGDAEQALSPRLKAVRTAIHESLMMARDVVSGLRRNAREAPLLTALTAFVESMAVAETEAQVYVNGSESWAPPETLDELYVVLRECLRNSFAHSRAEKIVVRVDIAPHEINAVVADDGCGFDLDAVLDRKSINGLTGIRERIGLLDGTVAFSPTPGKGTTVKTWIPIQKEGARHGQ</sequence>
<dbReference type="InterPro" id="IPR036890">
    <property type="entry name" value="HATPase_C_sf"/>
</dbReference>
<dbReference type="Gene3D" id="1.20.5.1930">
    <property type="match status" value="1"/>
</dbReference>
<dbReference type="InterPro" id="IPR003594">
    <property type="entry name" value="HATPase_dom"/>
</dbReference>
<gene>
    <name evidence="6" type="ORF">FHR34_003612</name>
</gene>